<keyword evidence="2" id="KW-0067">ATP-binding</keyword>
<dbReference type="Gene3D" id="2.40.50.140">
    <property type="entry name" value="Nucleic acid-binding proteins"/>
    <property type="match status" value="2"/>
</dbReference>
<sequence>MGSETSETKLLYPIEYLNIITFPEFPPHELELKVGSSIMLLRNVNLSGGLCNGTRMIVRCLMSKLIKNNLIHIRMPPRNMSQHTIAALRIGQDNCILEARVYRKWTSKNITDMKELAFCCILIDRENNAIHANIDINNINYFNPLLKLNAVYKCSHFICEKTKPYHQTLENPISLKFGKITTFKVLTGKEFEFPEHNFEFIAYNQLASRVPYQDENSKTIYPILTDYLGCIHSIGDVTPFGDANTGQKYLRKVEIENLDGNILEFTMWDDVAK</sequence>
<evidence type="ECO:0000259" key="1">
    <source>
        <dbReference type="Pfam" id="PF21530"/>
    </source>
</evidence>
<feature type="domain" description="DNA helicase Pif1-like 2B" evidence="1">
    <location>
        <begin position="15"/>
        <end position="59"/>
    </location>
</feature>
<keyword evidence="2" id="KW-0347">Helicase</keyword>
<keyword evidence="2" id="KW-0378">Hydrolase</keyword>
<reference evidence="2" key="2">
    <citation type="submission" date="2022-01" db="EMBL/GenBank/DDBJ databases">
        <authorList>
            <person name="Yamashiro T."/>
            <person name="Shiraishi A."/>
            <person name="Satake H."/>
            <person name="Nakayama K."/>
        </authorList>
    </citation>
    <scope>NUCLEOTIDE SEQUENCE</scope>
</reference>
<keyword evidence="2" id="KW-0547">Nucleotide-binding</keyword>
<dbReference type="EMBL" id="BQNB010011045">
    <property type="protein sequence ID" value="GJS85388.1"/>
    <property type="molecule type" value="Genomic_DNA"/>
</dbReference>
<gene>
    <name evidence="2" type="ORF">Tco_0751929</name>
</gene>
<evidence type="ECO:0000313" key="3">
    <source>
        <dbReference type="Proteomes" id="UP001151760"/>
    </source>
</evidence>
<keyword evidence="3" id="KW-1185">Reference proteome</keyword>
<dbReference type="PANTHER" id="PTHR47165:SF4">
    <property type="entry name" value="OS03G0429900 PROTEIN"/>
    <property type="match status" value="1"/>
</dbReference>
<organism evidence="2 3">
    <name type="scientific">Tanacetum coccineum</name>
    <dbReference type="NCBI Taxonomy" id="301880"/>
    <lineage>
        <taxon>Eukaryota</taxon>
        <taxon>Viridiplantae</taxon>
        <taxon>Streptophyta</taxon>
        <taxon>Embryophyta</taxon>
        <taxon>Tracheophyta</taxon>
        <taxon>Spermatophyta</taxon>
        <taxon>Magnoliopsida</taxon>
        <taxon>eudicotyledons</taxon>
        <taxon>Gunneridae</taxon>
        <taxon>Pentapetalae</taxon>
        <taxon>asterids</taxon>
        <taxon>campanulids</taxon>
        <taxon>Asterales</taxon>
        <taxon>Asteraceae</taxon>
        <taxon>Asteroideae</taxon>
        <taxon>Anthemideae</taxon>
        <taxon>Anthemidinae</taxon>
        <taxon>Tanacetum</taxon>
    </lineage>
</organism>
<dbReference type="PANTHER" id="PTHR47165">
    <property type="entry name" value="OS03G0429900 PROTEIN"/>
    <property type="match status" value="1"/>
</dbReference>
<dbReference type="SUPFAM" id="SSF50249">
    <property type="entry name" value="Nucleic acid-binding proteins"/>
    <property type="match status" value="1"/>
</dbReference>
<accession>A0ABQ4Z933</accession>
<dbReference type="InterPro" id="IPR012340">
    <property type="entry name" value="NA-bd_OB-fold"/>
</dbReference>
<dbReference type="InterPro" id="IPR049163">
    <property type="entry name" value="Pif1-like_2B_dom"/>
</dbReference>
<dbReference type="Pfam" id="PF21530">
    <property type="entry name" value="Pif1_2B_dom"/>
    <property type="match status" value="1"/>
</dbReference>
<name>A0ABQ4Z933_9ASTR</name>
<reference evidence="2" key="1">
    <citation type="journal article" date="2022" name="Int. J. Mol. Sci.">
        <title>Draft Genome of Tanacetum Coccineum: Genomic Comparison of Closely Related Tanacetum-Family Plants.</title>
        <authorList>
            <person name="Yamashiro T."/>
            <person name="Shiraishi A."/>
            <person name="Nakayama K."/>
            <person name="Satake H."/>
        </authorList>
    </citation>
    <scope>NUCLEOTIDE SEQUENCE</scope>
</reference>
<dbReference type="GO" id="GO:0004386">
    <property type="term" value="F:helicase activity"/>
    <property type="evidence" value="ECO:0007669"/>
    <property type="project" value="UniProtKB-KW"/>
</dbReference>
<evidence type="ECO:0000313" key="2">
    <source>
        <dbReference type="EMBL" id="GJS85388.1"/>
    </source>
</evidence>
<protein>
    <submittedName>
        <fullName evidence="2">DNA helicase</fullName>
    </submittedName>
</protein>
<proteinExistence type="predicted"/>
<dbReference type="Proteomes" id="UP001151760">
    <property type="component" value="Unassembled WGS sequence"/>
</dbReference>
<comment type="caution">
    <text evidence="2">The sequence shown here is derived from an EMBL/GenBank/DDBJ whole genome shotgun (WGS) entry which is preliminary data.</text>
</comment>